<feature type="region of interest" description="Disordered" evidence="7">
    <location>
        <begin position="3203"/>
        <end position="3271"/>
    </location>
</feature>
<reference evidence="11" key="2">
    <citation type="submission" date="2025-08" db="UniProtKB">
        <authorList>
            <consortium name="RefSeq"/>
        </authorList>
    </citation>
    <scope>IDENTIFICATION</scope>
    <source>
        <tissue evidence="11">Blood</tissue>
    </source>
</reference>
<feature type="region of interest" description="Disordered" evidence="7">
    <location>
        <begin position="1392"/>
        <end position="1417"/>
    </location>
</feature>
<organism evidence="10 11">
    <name type="scientific">Ictalurus punctatus</name>
    <name type="common">Channel catfish</name>
    <name type="synonym">Silurus punctatus</name>
    <dbReference type="NCBI Taxonomy" id="7998"/>
    <lineage>
        <taxon>Eukaryota</taxon>
        <taxon>Metazoa</taxon>
        <taxon>Chordata</taxon>
        <taxon>Craniata</taxon>
        <taxon>Vertebrata</taxon>
        <taxon>Euteleostomi</taxon>
        <taxon>Actinopterygii</taxon>
        <taxon>Neopterygii</taxon>
        <taxon>Teleostei</taxon>
        <taxon>Ostariophysi</taxon>
        <taxon>Siluriformes</taxon>
        <taxon>Ictaluridae</taxon>
        <taxon>Ictalurus</taxon>
    </lineage>
</organism>
<dbReference type="KEGG" id="ipu:108270056"/>
<keyword evidence="3 6" id="KW-0175">Coiled coil</keyword>
<dbReference type="OrthoDB" id="3176171at2759"/>
<dbReference type="GO" id="GO:0008017">
    <property type="term" value="F:microtubule binding"/>
    <property type="evidence" value="ECO:0007669"/>
    <property type="project" value="InterPro"/>
</dbReference>
<dbReference type="CTD" id="57519"/>
<feature type="binding site" evidence="5">
    <location>
        <begin position="107"/>
        <end position="114"/>
    </location>
    <ligand>
        <name>ATP</name>
        <dbReference type="ChEBI" id="CHEBI:30616"/>
    </ligand>
</feature>
<feature type="compositionally biased region" description="Low complexity" evidence="7">
    <location>
        <begin position="2340"/>
        <end position="2354"/>
    </location>
</feature>
<feature type="compositionally biased region" description="Polar residues" evidence="7">
    <location>
        <begin position="1995"/>
        <end position="2010"/>
    </location>
</feature>
<dbReference type="GO" id="GO:0007018">
    <property type="term" value="P:microtubule-based movement"/>
    <property type="evidence" value="ECO:0007669"/>
    <property type="project" value="InterPro"/>
</dbReference>
<evidence type="ECO:0000256" key="5">
    <source>
        <dbReference type="PROSITE-ProRule" id="PRU00283"/>
    </source>
</evidence>
<dbReference type="Gene3D" id="3.40.850.10">
    <property type="entry name" value="Kinesin motor domain"/>
    <property type="match status" value="1"/>
</dbReference>
<dbReference type="SUPFAM" id="SSF52540">
    <property type="entry name" value="P-loop containing nucleoside triphosphate hydrolases"/>
    <property type="match status" value="1"/>
</dbReference>
<dbReference type="SUPFAM" id="SSF49879">
    <property type="entry name" value="SMAD/FHA domain"/>
    <property type="match status" value="1"/>
</dbReference>
<dbReference type="Pfam" id="PF00225">
    <property type="entry name" value="Kinesin"/>
    <property type="match status" value="1"/>
</dbReference>
<feature type="region of interest" description="Disordered" evidence="7">
    <location>
        <begin position="2319"/>
        <end position="2366"/>
    </location>
</feature>
<feature type="region of interest" description="Disordered" evidence="7">
    <location>
        <begin position="2061"/>
        <end position="2081"/>
    </location>
</feature>
<feature type="compositionally biased region" description="Basic and acidic residues" evidence="7">
    <location>
        <begin position="3226"/>
        <end position="3239"/>
    </location>
</feature>
<feature type="compositionally biased region" description="Polar residues" evidence="7">
    <location>
        <begin position="1148"/>
        <end position="1157"/>
    </location>
</feature>
<dbReference type="Pfam" id="PF01852">
    <property type="entry name" value="START"/>
    <property type="match status" value="1"/>
</dbReference>
<feature type="region of interest" description="Disordered" evidence="7">
    <location>
        <begin position="856"/>
        <end position="886"/>
    </location>
</feature>
<feature type="compositionally biased region" description="Polar residues" evidence="7">
    <location>
        <begin position="2355"/>
        <end position="2366"/>
    </location>
</feature>
<feature type="domain" description="Kinesin motor" evidence="8">
    <location>
        <begin position="3"/>
        <end position="384"/>
    </location>
</feature>
<dbReference type="Proteomes" id="UP000221080">
    <property type="component" value="Chromosome 9"/>
</dbReference>
<dbReference type="PROSITE" id="PS00411">
    <property type="entry name" value="KINESIN_MOTOR_1"/>
    <property type="match status" value="1"/>
</dbReference>
<proteinExistence type="inferred from homology"/>
<dbReference type="FunFam" id="3.40.850.10:FF:000021">
    <property type="entry name" value="kinesin-like protein KIF16B isoform X1"/>
    <property type="match status" value="1"/>
</dbReference>
<keyword evidence="10" id="KW-1185">Reference proteome</keyword>
<feature type="region of interest" description="Disordered" evidence="7">
    <location>
        <begin position="1100"/>
        <end position="1169"/>
    </location>
</feature>
<evidence type="ECO:0000259" key="8">
    <source>
        <dbReference type="PROSITE" id="PS50067"/>
    </source>
</evidence>
<evidence type="ECO:0000256" key="2">
    <source>
        <dbReference type="ARBA" id="ARBA00022840"/>
    </source>
</evidence>
<feature type="region of interest" description="Disordered" evidence="7">
    <location>
        <begin position="2416"/>
        <end position="2436"/>
    </location>
</feature>
<feature type="region of interest" description="Disordered" evidence="7">
    <location>
        <begin position="3437"/>
        <end position="3462"/>
    </location>
</feature>
<dbReference type="GeneID" id="108270056"/>
<evidence type="ECO:0000256" key="7">
    <source>
        <dbReference type="SAM" id="MobiDB-lite"/>
    </source>
</evidence>
<feature type="coiled-coil region" evidence="6">
    <location>
        <begin position="3308"/>
        <end position="3350"/>
    </location>
</feature>
<dbReference type="Gene3D" id="3.30.530.20">
    <property type="match status" value="1"/>
</dbReference>
<evidence type="ECO:0000256" key="1">
    <source>
        <dbReference type="ARBA" id="ARBA00022741"/>
    </source>
</evidence>
<evidence type="ECO:0000256" key="6">
    <source>
        <dbReference type="SAM" id="Coils"/>
    </source>
</evidence>
<feature type="compositionally biased region" description="Polar residues" evidence="7">
    <location>
        <begin position="3203"/>
        <end position="3218"/>
    </location>
</feature>
<feature type="compositionally biased region" description="Basic and acidic residues" evidence="7">
    <location>
        <begin position="1158"/>
        <end position="1169"/>
    </location>
</feature>
<feature type="compositionally biased region" description="Basic residues" evidence="7">
    <location>
        <begin position="2280"/>
        <end position="2289"/>
    </location>
</feature>
<dbReference type="SMART" id="SM00129">
    <property type="entry name" value="KISc"/>
    <property type="match status" value="1"/>
</dbReference>
<evidence type="ECO:0000313" key="11">
    <source>
        <dbReference type="RefSeq" id="XP_047013590.2"/>
    </source>
</evidence>
<dbReference type="SUPFAM" id="SSF55961">
    <property type="entry name" value="Bet v1-like"/>
    <property type="match status" value="1"/>
</dbReference>
<feature type="compositionally biased region" description="Basic and acidic residues" evidence="7">
    <location>
        <begin position="2590"/>
        <end position="2606"/>
    </location>
</feature>
<feature type="region of interest" description="Disordered" evidence="7">
    <location>
        <begin position="2273"/>
        <end position="2305"/>
    </location>
</feature>
<feature type="compositionally biased region" description="Low complexity" evidence="7">
    <location>
        <begin position="2295"/>
        <end position="2304"/>
    </location>
</feature>
<protein>
    <submittedName>
        <fullName evidence="11">StAR-related lipid transfer protein 9 isoform X1</fullName>
    </submittedName>
</protein>
<dbReference type="InterPro" id="IPR001752">
    <property type="entry name" value="Kinesin_motor_dom"/>
</dbReference>
<feature type="compositionally biased region" description="Basic and acidic residues" evidence="7">
    <location>
        <begin position="2061"/>
        <end position="2075"/>
    </location>
</feature>
<dbReference type="PANTHER" id="PTHR47117">
    <property type="entry name" value="STAR-RELATED LIPID TRANSFER PROTEIN 9"/>
    <property type="match status" value="1"/>
</dbReference>
<feature type="compositionally biased region" description="Acidic residues" evidence="7">
    <location>
        <begin position="1102"/>
        <end position="1115"/>
    </location>
</feature>
<dbReference type="InterPro" id="IPR036961">
    <property type="entry name" value="Kinesin_motor_dom_sf"/>
</dbReference>
<dbReference type="PROSITE" id="PS50848">
    <property type="entry name" value="START"/>
    <property type="match status" value="1"/>
</dbReference>
<dbReference type="GO" id="GO:0008289">
    <property type="term" value="F:lipid binding"/>
    <property type="evidence" value="ECO:0007669"/>
    <property type="project" value="InterPro"/>
</dbReference>
<feature type="compositionally biased region" description="Polar residues" evidence="7">
    <location>
        <begin position="1260"/>
        <end position="1284"/>
    </location>
</feature>
<evidence type="ECO:0000313" key="10">
    <source>
        <dbReference type="Proteomes" id="UP000221080"/>
    </source>
</evidence>
<keyword evidence="4 5" id="KW-0505">Motor protein</keyword>
<feature type="region of interest" description="Disordered" evidence="7">
    <location>
        <begin position="2590"/>
        <end position="2640"/>
    </location>
</feature>
<dbReference type="GO" id="GO:0003777">
    <property type="term" value="F:microtubule motor activity"/>
    <property type="evidence" value="ECO:0007669"/>
    <property type="project" value="InterPro"/>
</dbReference>
<feature type="compositionally biased region" description="Polar residues" evidence="7">
    <location>
        <begin position="2326"/>
        <end position="2339"/>
    </location>
</feature>
<comment type="similarity">
    <text evidence="5">Belongs to the TRAFAC class myosin-kinesin ATPase superfamily. Kinesin family.</text>
</comment>
<dbReference type="RefSeq" id="XP_047013590.2">
    <property type="nucleotide sequence ID" value="XM_047157634.2"/>
</dbReference>
<dbReference type="InterPro" id="IPR023393">
    <property type="entry name" value="START-like_dom_sf"/>
</dbReference>
<feature type="compositionally biased region" description="Polar residues" evidence="7">
    <location>
        <begin position="3247"/>
        <end position="3260"/>
    </location>
</feature>
<dbReference type="Gene3D" id="2.60.200.20">
    <property type="match status" value="1"/>
</dbReference>
<dbReference type="PROSITE" id="PS50067">
    <property type="entry name" value="KINESIN_MOTOR_2"/>
    <property type="match status" value="1"/>
</dbReference>
<evidence type="ECO:0000259" key="9">
    <source>
        <dbReference type="PROSITE" id="PS50848"/>
    </source>
</evidence>
<evidence type="ECO:0000256" key="4">
    <source>
        <dbReference type="ARBA" id="ARBA00023175"/>
    </source>
</evidence>
<feature type="compositionally biased region" description="Low complexity" evidence="7">
    <location>
        <begin position="3437"/>
        <end position="3449"/>
    </location>
</feature>
<reference evidence="10" key="1">
    <citation type="journal article" date="2016" name="Nat. Commun.">
        <title>The channel catfish genome sequence provides insights into the evolution of scale formation in teleosts.</title>
        <authorList>
            <person name="Liu Z."/>
            <person name="Liu S."/>
            <person name="Yao J."/>
            <person name="Bao L."/>
            <person name="Zhang J."/>
            <person name="Li Y."/>
            <person name="Jiang C."/>
            <person name="Sun L."/>
            <person name="Wang R."/>
            <person name="Zhang Y."/>
            <person name="Zhou T."/>
            <person name="Zeng Q."/>
            <person name="Fu Q."/>
            <person name="Gao S."/>
            <person name="Li N."/>
            <person name="Koren S."/>
            <person name="Jiang Y."/>
            <person name="Zimin A."/>
            <person name="Xu P."/>
            <person name="Phillippy A.M."/>
            <person name="Geng X."/>
            <person name="Song L."/>
            <person name="Sun F."/>
            <person name="Li C."/>
            <person name="Wang X."/>
            <person name="Chen A."/>
            <person name="Jin Y."/>
            <person name="Yuan Z."/>
            <person name="Yang Y."/>
            <person name="Tan S."/>
            <person name="Peatman E."/>
            <person name="Lu J."/>
            <person name="Qin Z."/>
            <person name="Dunham R."/>
            <person name="Li Z."/>
            <person name="Sonstegard T."/>
            <person name="Feng J."/>
            <person name="Danzmann R.G."/>
            <person name="Schroeder S."/>
            <person name="Scheffler B."/>
            <person name="Duke M.V."/>
            <person name="Ballard L."/>
            <person name="Kucuktas H."/>
            <person name="Kaltenboeck L."/>
            <person name="Liu H."/>
            <person name="Armbruster J."/>
            <person name="Xie Y."/>
            <person name="Kirby M.L."/>
            <person name="Tian Y."/>
            <person name="Flanagan M.E."/>
            <person name="Mu W."/>
            <person name="Waldbieser G.C."/>
        </authorList>
    </citation>
    <scope>NUCLEOTIDE SEQUENCE [LARGE SCALE GENOMIC DNA]</scope>
    <source>
        <strain evidence="10">SDA103</strain>
    </source>
</reference>
<dbReference type="PRINTS" id="PR00380">
    <property type="entry name" value="KINESINHEAVY"/>
</dbReference>
<keyword evidence="2 5" id="KW-0067">ATP-binding</keyword>
<dbReference type="GO" id="GO:0005524">
    <property type="term" value="F:ATP binding"/>
    <property type="evidence" value="ECO:0007669"/>
    <property type="project" value="UniProtKB-UniRule"/>
</dbReference>
<dbReference type="GO" id="GO:0048731">
    <property type="term" value="P:system development"/>
    <property type="evidence" value="ECO:0007669"/>
    <property type="project" value="UniProtKB-ARBA"/>
</dbReference>
<feature type="region of interest" description="Disordered" evidence="7">
    <location>
        <begin position="928"/>
        <end position="949"/>
    </location>
</feature>
<dbReference type="PANTHER" id="PTHR47117:SF1">
    <property type="entry name" value="STAR-RELATED LIPID TRANSFER PROTEIN 9"/>
    <property type="match status" value="1"/>
</dbReference>
<accession>A0A979F0V3</accession>
<dbReference type="InterPro" id="IPR027417">
    <property type="entry name" value="P-loop_NTPase"/>
</dbReference>
<dbReference type="InterPro" id="IPR019821">
    <property type="entry name" value="Kinesin_motor_CS"/>
</dbReference>
<gene>
    <name evidence="11" type="primary">stard9</name>
</gene>
<name>A0A979F0V3_ICTPU</name>
<sequence>MANVKVAIRVRPLNSRESVDGGRIAVQVDDKVVRVRNVKPDGRLDGRAEAPGDSRERVLEFGFDYCYWSVNPEAPNYASQEEVFQDLGMCVLAGATEGYNVCLFAYGQTGSGKTYTMMGNPDSIGLTPRICQGLFQSGIDSPDGQNCRVEVSFLEIYNERVRDLLRGPDQKKPAALRVREHPEKGPYVQGLTQHVVEDSKQAADLLEEGIANRITAATHVHDASSRSHAIFSIQYTQAILENNLPSEIVSKINLVDLAGSERADPNYCRDRITEGANINKSLVTLGIVISALAQNSQMCSSSQSINSMLSEGEASTVGSQSSSLSSSSRRHCFIPYRDSVLTWLLKDSLGGNSKTIMIATISPACSSYNETLSTLRYAAHAKNIVNKPRVNEDASVRLIRELREEIDRLKSMLLSFSMRRNPSPSLSDERDSSLSDIVLQNELKVEQLTKDWSESWRDKRALLEQYSVDINQDRAGVQIHSLRPHLISLEPDVLSTGVTIYHLREGITRIGPQDPSEEEPHIVMPEGSVCEIENQNGVVTLKPLPHTACTVNDREVTEPCRLAQGAVITLGGCHKLRFNHPAEAAVLRERRRIIEGGPLFSSSELSALTHNSRAEDVGSQEASDRLAPWRRLEEHQCYVECLREEILLEQRRAEKDLEREQAHLRKQHSEIQQWILQEKQRLVAIREKGTLDSGVQTDVVPLPALAGINEKENSSETVRPSLIVGDRKRVVQEELLKHHAFRRNENRIRRKRLRYQLERIARKRHLLEAKQELQRLETALSLRVDGPLSPDLGSPSTRRGRPVVLRRHSFSVDLLSRLYPQHSPIFSQFLRRTKLSESTSSLSRVIFPRRWVSDECLPGKPRGRSNTMPSRYSQGTSSRTGSSENIKMFGKENIPSEGMTEKNAQSSVWNHNMDSDNRDSKKVLPIIKQSSTQKNSAKGGKSSTHEGNKGLETIRKALSRSVGFGIKMALSRVFRKPPLGSRGGKSAKSASRVKTQFAMEGKKDKFVGDVETKQLKSSIKSTVSCDGLDQLISLKEKKHGRWHSAETLTKKTMRWVKTQQDLTDWVEKNGEGVVDDSSDCDSIFSVDSLSSAYATALAEQLQQEDCEPSEVESEDSQMSKDSLVKKSSGSTDARPVLKLGHSIRHTFHSTSNPQSTTGREKKEESKEIPEELFRGLHGQKVIRQAIEESSHFSQVTSDSRHSSDANVRETEAFLALTDAWSSTDAADSPRILGASETSLKLCILSETSSSQSQASLDLSGTTTGSECQISPRFDSTQGNNATVKEQSHTSYERKTVLDYFLSDLTSTSCSAPECTLLQENNGLLRNFEAPSTSLEASIAQNTMSKNTYCTNKPPPPELLPLETIDVDMLMVNAPSKERAVLSGWSSSACFPGNSPPGKNLKSSSTKQTERIPSADESVLTKSFAPQNSLIESKQETQSEERFIAETQSRNGNIFSNCDGQTHLEIQHSHSTLQSGNALKCSNKQKPICSSKELHQSAVHSLKIENDFHCEPQSIMEHLINHVEKEVSDEKTLVQHQVQCTEKFSECCDTRNTKDYPFEMNIKSDRANEVAASLRYCDAQLEPFNVHTRKRSKDSQDDLTGNLKTRKRSCVKSLVPGDSAVNNVPFMFNDISRDSTGKLLLTEKDIPGDNLSQTFQQDCKTASMDNHINMYHNSSTPVARSLSEDRLASTVTKEQKVSTIPMNKSEMPCMPDVKTSDVKVVDKGVFESCTFQKIGLTINDKISEVVKEHLNLSLQVDGGEDINEEPETNNKTSSATNIYTLKNNTEITAEGLQGELDSSQTFPCVTEYFVDDRENLDNTDDCLRGQYIVKNPTEKEVLDHQGVGFLSSCPALLVKNSAEIENLENHNAYGPVPQDLKIKLPESNTVLCPVPTDNHPELLNTSHSSGLIDEVISESNTTIQLTLMSTCKQSPVILSSDYVTVAEEHDQFSLRKTETIPIDKVVHNPAPTGTSVRNEDNGFDLSSYTQHKPGIYPEENSISGASNPETESSRCSEAVVNHIASDMLKEAVEASKVNTAPKFQQVLELNTVSHLDTESAIQFQKENEHSFTSDRAEHVPGTDSRPLKKQVYQECAEEKHGFMTQEQLHGGQNTNETEDNIMDFENHTCSGKLHKETTVSKSCQALVELQRDNQTQIIQSVIMSEMHSSCPQNEDQSLCKEDHTLQRRNIQEQCVNVQKEQKHPYQLQSQDLSILSKSVQRPEQTDMREANTPELKFSTSGSLDLKEPIQVQIEYTEKTNGVKQPATIYSSRLVFSRTNEERQRVKPKRHRKAHFTAPISSSTDSTPDSSLDEIAKSRVHKCGIATPAIPGTSSPGKATTENRNISSDESSSFLSLEISPGSTASKSKHNQCYGTGSDNPYFYIRDVTTEEVRQKKCNFTAKLFKIPGQSKGDETIQLTRSNSTKHVSHENNNERPKSFENDSIQDREPVLHFGSSDINPFVHTRKKDRLLKAAYKNQPFGSAVNISSQLSSLESSSNGIARCCSMDNGLNVQNSPFSSHLSTYAVQKGLSSTLSSAEDSKEHISTEPKLREAFRTPTICNEKILTASGSDSCNDTLDLASSSGQVDEIVLVYSSEHESQESKQDSRKCDHGTQTVKFYEDQEKKNRHRRSSTQVPVSRQAQERSTTWTSLQNMSEHLSELILSTSDLLGNIQCMRTGENSMENTPPLKTCSKVSKVSSDKYCKSDGSTQTAIDVGIQTEDIALLMKQNKVLQSTPLVQNPKSHEVNVIVKVIGSEVCNIPKHDGVINSIKDQCDSKQTFETVKSNPDLCPGGSPSSEQFSGKLDTVKILSLETVAPNQHCFNPVTVDHKASNAFAVCVQRKCTSQMLAKDNQTHQQMKPKNNPDKRVMLIDRASSPILTVDVASLQKGKIKSGTIHTPTEMLSKTENKPVSTSKPKSQYQRENFYTYQTVNKSVSSMSLENLSNHSCVHLGAPDAHSTEVSSSRYIQNGRKKHSHGVRSKEASQAIWCSPLSHSHSSTVKHRKPVDLSQDTLQSSTPINQSHSSSMQEYKHRLCKNMSCWGDVSKDTLQYQEEDSMSLAPSDCNTDILVSINPLTEASPLQEDYWIPENLPMHNKFTNWSGISQQPPARLTKESSTTMEKSPDINTHSLHLRSAESESLGYRYKPELLESADRRSREIERLRKEREQVLASMQLDTSPHPLSVELAEAKLHYGLGKTDTLLNMLKSSSRSPVAESTISTKQQLYDRHRRSIDGLRKEREDRLQTSRRARSLSPSKHPNSSNHLTEQSERPVGLPSRQREYLQHLRKEVVEMSRVPDPPRREGQYPTDIELLLRDYSRAREEAKTEIARARVRLRERTEQEKRRLEQQALTQSVKDHMRLCTRVSNSTLCTGSNLSLSSGPTSGYNSSNAAVLKDSTSPSIQITRVSDGELRIRSRPPMIPPQSLKAPRAWLSAQDIRVESSSSGYELHSSSSPSSPPGRQRTCSFSSPSSISISYQDIADCTLTSAISEVHLASGGDVRNLLAGSAEAGWRHHGLENGVQTFHRPSSRPSAHGFLGAMELERPLASLWSLIRDHSKTHLYNTSLKSAWTRLLDDATQLVYLLTDPSSCHMKQPRDFCCLSTEAKRDDMWVLAMQSVFEESLPRPSVDTVRGEMFPSAWILQRSQRQGREIVTVIYLLQVDLGTPTLPQRLLKVVARKQAAVIADLDSFLSL</sequence>
<feature type="region of interest" description="Disordered" evidence="7">
    <location>
        <begin position="1960"/>
        <end position="2010"/>
    </location>
</feature>
<evidence type="ECO:0000256" key="3">
    <source>
        <dbReference type="ARBA" id="ARBA00023054"/>
    </source>
</evidence>
<feature type="compositionally biased region" description="Basic and acidic residues" evidence="7">
    <location>
        <begin position="2422"/>
        <end position="2436"/>
    </location>
</feature>
<feature type="domain" description="START" evidence="9">
    <location>
        <begin position="3544"/>
        <end position="3668"/>
    </location>
</feature>
<feature type="compositionally biased region" description="Polar residues" evidence="7">
    <location>
        <begin position="864"/>
        <end position="885"/>
    </location>
</feature>
<feature type="region of interest" description="Disordered" evidence="7">
    <location>
        <begin position="1253"/>
        <end position="1287"/>
    </location>
</feature>
<keyword evidence="1 5" id="KW-0547">Nucleotide-binding</keyword>
<dbReference type="InterPro" id="IPR008984">
    <property type="entry name" value="SMAD_FHA_dom_sf"/>
</dbReference>
<feature type="region of interest" description="Disordered" evidence="7">
    <location>
        <begin position="2890"/>
        <end position="2913"/>
    </location>
</feature>
<dbReference type="InterPro" id="IPR002913">
    <property type="entry name" value="START_lipid-bd_dom"/>
</dbReference>
<feature type="region of interest" description="Disordered" evidence="7">
    <location>
        <begin position="2950"/>
        <end position="2972"/>
    </location>
</feature>
<feature type="compositionally biased region" description="Polar residues" evidence="7">
    <location>
        <begin position="2627"/>
        <end position="2640"/>
    </location>
</feature>